<sequence length="332" mass="37980">MNKKDLVRNLLVIDYNSSTDWYSRFRSVATADGGSIKVEQAGWQHIAMVGNSSKGPLLLLRGNSDGLLQQTKDRHFIPDFLLIRNFPSNLHGSTYRNVLLGLMFCNLPSVNSLSSIFFCSEKPIVYGALKGIQDRLGADQFPLVPQMFYPNIQSCEDFDEVDDETIPGVYPTVVKIGTVHAGFGKMKLNNRSDFDDFRTCASLHNEYYTAEPFLKNTIKDFRLQKIGYHFRLYSRESDSSWKNNWGAMKFKHIEEIPERYISWMNEVSKITPGLDMFALDVLVDKDGNESIIELNDSSMGLLFEKEDEDNNKIRDLVLSRMNQHWGLSNKCV</sequence>
<gene>
    <name evidence="7" type="ORF">AKO1_008087</name>
</gene>
<evidence type="ECO:0000259" key="5">
    <source>
        <dbReference type="Pfam" id="PF02078"/>
    </source>
</evidence>
<dbReference type="SUPFAM" id="SSF56059">
    <property type="entry name" value="Glutathione synthetase ATP-binding domain-like"/>
    <property type="match status" value="1"/>
</dbReference>
<proteinExistence type="inferred from homology"/>
<dbReference type="InterPro" id="IPR020898">
    <property type="entry name" value="Synapsin_ATP-bd_dom"/>
</dbReference>
<dbReference type="Pfam" id="PF02078">
    <property type="entry name" value="Synapsin"/>
    <property type="match status" value="1"/>
</dbReference>
<dbReference type="PRINTS" id="PR01368">
    <property type="entry name" value="SYNAPSIN"/>
</dbReference>
<evidence type="ECO:0000313" key="8">
    <source>
        <dbReference type="Proteomes" id="UP001431209"/>
    </source>
</evidence>
<dbReference type="InterPro" id="IPR001359">
    <property type="entry name" value="Synapsin"/>
</dbReference>
<evidence type="ECO:0000313" key="7">
    <source>
        <dbReference type="EMBL" id="KAL0479259.1"/>
    </source>
</evidence>
<dbReference type="Gene3D" id="3.30.470.20">
    <property type="entry name" value="ATP-grasp fold, B domain"/>
    <property type="match status" value="1"/>
</dbReference>
<keyword evidence="3" id="KW-0770">Synapse</keyword>
<comment type="similarity">
    <text evidence="1">Belongs to the synapsin family.</text>
</comment>
<evidence type="ECO:0000259" key="6">
    <source>
        <dbReference type="Pfam" id="PF02750"/>
    </source>
</evidence>
<evidence type="ECO:0000256" key="1">
    <source>
        <dbReference type="ARBA" id="ARBA00008243"/>
    </source>
</evidence>
<dbReference type="PANTHER" id="PTHR10841">
    <property type="entry name" value="SYNAPSIN"/>
    <property type="match status" value="1"/>
</dbReference>
<evidence type="ECO:0008006" key="9">
    <source>
        <dbReference type="Google" id="ProtNLM"/>
    </source>
</evidence>
<feature type="domain" description="Synapsin ATP-binding" evidence="6">
    <location>
        <begin position="111"/>
        <end position="323"/>
    </location>
</feature>
<evidence type="ECO:0000256" key="4">
    <source>
        <dbReference type="ARBA" id="ARBA00034103"/>
    </source>
</evidence>
<comment type="subcellular location">
    <subcellularLocation>
        <location evidence="4">Synapse</location>
    </subcellularLocation>
</comment>
<organism evidence="7 8">
    <name type="scientific">Acrasis kona</name>
    <dbReference type="NCBI Taxonomy" id="1008807"/>
    <lineage>
        <taxon>Eukaryota</taxon>
        <taxon>Discoba</taxon>
        <taxon>Heterolobosea</taxon>
        <taxon>Tetramitia</taxon>
        <taxon>Eutetramitia</taxon>
        <taxon>Acrasidae</taxon>
        <taxon>Acrasis</taxon>
    </lineage>
</organism>
<dbReference type="EMBL" id="JAOPGA020000522">
    <property type="protein sequence ID" value="KAL0479259.1"/>
    <property type="molecule type" value="Genomic_DNA"/>
</dbReference>
<keyword evidence="8" id="KW-1185">Reference proteome</keyword>
<protein>
    <recommendedName>
        <fullName evidence="9">Synapsin</fullName>
    </recommendedName>
</protein>
<dbReference type="Proteomes" id="UP001431209">
    <property type="component" value="Unassembled WGS sequence"/>
</dbReference>
<dbReference type="Pfam" id="PF02750">
    <property type="entry name" value="Synapsin_C"/>
    <property type="match status" value="1"/>
</dbReference>
<keyword evidence="2" id="KW-0597">Phosphoprotein</keyword>
<dbReference type="Gene3D" id="3.40.50.20">
    <property type="match status" value="1"/>
</dbReference>
<dbReference type="SUPFAM" id="SSF52440">
    <property type="entry name" value="PreATP-grasp domain"/>
    <property type="match status" value="1"/>
</dbReference>
<name>A0AAW2YQB1_9EUKA</name>
<dbReference type="AlphaFoldDB" id="A0AAW2YQB1"/>
<dbReference type="InterPro" id="IPR020897">
    <property type="entry name" value="Synapsin_pre-ATP-grasp_dom"/>
</dbReference>
<reference evidence="7 8" key="1">
    <citation type="submission" date="2024-03" db="EMBL/GenBank/DDBJ databases">
        <title>The Acrasis kona genome and developmental transcriptomes reveal deep origins of eukaryotic multicellular pathways.</title>
        <authorList>
            <person name="Sheikh S."/>
            <person name="Fu C.-J."/>
            <person name="Brown M.W."/>
            <person name="Baldauf S.L."/>
        </authorList>
    </citation>
    <scope>NUCLEOTIDE SEQUENCE [LARGE SCALE GENOMIC DNA]</scope>
    <source>
        <strain evidence="7 8">ATCC MYA-3509</strain>
    </source>
</reference>
<feature type="domain" description="Synapsin pre-ATP-grasp" evidence="5">
    <location>
        <begin position="4"/>
        <end position="109"/>
    </location>
</feature>
<comment type="caution">
    <text evidence="7">The sequence shown here is derived from an EMBL/GenBank/DDBJ whole genome shotgun (WGS) entry which is preliminary data.</text>
</comment>
<dbReference type="Gene3D" id="3.30.1490.20">
    <property type="entry name" value="ATP-grasp fold, A domain"/>
    <property type="match status" value="1"/>
</dbReference>
<evidence type="ECO:0000256" key="3">
    <source>
        <dbReference type="ARBA" id="ARBA00023018"/>
    </source>
</evidence>
<dbReference type="InterPro" id="IPR016185">
    <property type="entry name" value="PreATP-grasp_dom_sf"/>
</dbReference>
<accession>A0AAW2YQB1</accession>
<dbReference type="PANTHER" id="PTHR10841:SF17">
    <property type="entry name" value="SYNAPSIN"/>
    <property type="match status" value="1"/>
</dbReference>
<dbReference type="GO" id="GO:0005524">
    <property type="term" value="F:ATP binding"/>
    <property type="evidence" value="ECO:0007669"/>
    <property type="project" value="InterPro"/>
</dbReference>
<evidence type="ECO:0000256" key="2">
    <source>
        <dbReference type="ARBA" id="ARBA00022553"/>
    </source>
</evidence>
<dbReference type="InterPro" id="IPR013815">
    <property type="entry name" value="ATP_grasp_subdomain_1"/>
</dbReference>